<protein>
    <submittedName>
        <fullName evidence="1">Uncharacterized protein</fullName>
    </submittedName>
</protein>
<proteinExistence type="predicted"/>
<accession>A0ACB7YFV8</accession>
<organism evidence="1 2">
    <name type="scientific">Vaccinium darrowii</name>
    <dbReference type="NCBI Taxonomy" id="229202"/>
    <lineage>
        <taxon>Eukaryota</taxon>
        <taxon>Viridiplantae</taxon>
        <taxon>Streptophyta</taxon>
        <taxon>Embryophyta</taxon>
        <taxon>Tracheophyta</taxon>
        <taxon>Spermatophyta</taxon>
        <taxon>Magnoliopsida</taxon>
        <taxon>eudicotyledons</taxon>
        <taxon>Gunneridae</taxon>
        <taxon>Pentapetalae</taxon>
        <taxon>asterids</taxon>
        <taxon>Ericales</taxon>
        <taxon>Ericaceae</taxon>
        <taxon>Vaccinioideae</taxon>
        <taxon>Vaccinieae</taxon>
        <taxon>Vaccinium</taxon>
    </lineage>
</organism>
<evidence type="ECO:0000313" key="2">
    <source>
        <dbReference type="Proteomes" id="UP000828048"/>
    </source>
</evidence>
<name>A0ACB7YFV8_9ERIC</name>
<evidence type="ECO:0000313" key="1">
    <source>
        <dbReference type="EMBL" id="KAH7852430.1"/>
    </source>
</evidence>
<comment type="caution">
    <text evidence="1">The sequence shown here is derived from an EMBL/GenBank/DDBJ whole genome shotgun (WGS) entry which is preliminary data.</text>
</comment>
<gene>
    <name evidence="1" type="ORF">Vadar_024729</name>
</gene>
<keyword evidence="2" id="KW-1185">Reference proteome</keyword>
<reference evidence="1 2" key="1">
    <citation type="journal article" date="2021" name="Hortic Res">
        <title>High-quality reference genome and annotation aids understanding of berry development for evergreen blueberry (Vaccinium darrowii).</title>
        <authorList>
            <person name="Yu J."/>
            <person name="Hulse-Kemp A.M."/>
            <person name="Babiker E."/>
            <person name="Staton M."/>
        </authorList>
    </citation>
    <scope>NUCLEOTIDE SEQUENCE [LARGE SCALE GENOMIC DNA]</scope>
    <source>
        <strain evidence="2">cv. NJ 8807/NJ 8810</strain>
        <tissue evidence="1">Young leaf</tissue>
    </source>
</reference>
<sequence>MKNRKDDSPAAATSKFKKKLNKVTDRKIWSNGSTFLTNGSSEYGEYASDRELRKRLSRLNKKSMDSGSETTDERDRTSEEPETDTESSASDSESDLDFHTEKVVGESRTYRHFISDDGLDSLTAYAHNLLLDSLPEGSDWSLQDKHVFIEDVIIHNLNEQAQHFTGTGTTPMKYPLQPIIEEILETAELIMICGLGVVCNKEVGIGEDDYVVEFLGQGLFIRSSAKQDLINAPQGYIEEERKKETLAKHPMRLLDELKQSKMGIDIANFEARMLAMTKPTNTAIVQHAKITKPAIVFVPTRKHARYTAVDLMMYSSVDSGENLMLLKQSAEELEPYLSRIKEPMLSETM</sequence>
<dbReference type="EMBL" id="CM037158">
    <property type="protein sequence ID" value="KAH7852430.1"/>
    <property type="molecule type" value="Genomic_DNA"/>
</dbReference>
<dbReference type="Proteomes" id="UP000828048">
    <property type="component" value="Chromosome 8"/>
</dbReference>